<dbReference type="AlphaFoldDB" id="A0A9X2RDT1"/>
<dbReference type="SUPFAM" id="SSF56601">
    <property type="entry name" value="beta-lactamase/transpeptidase-like"/>
    <property type="match status" value="1"/>
</dbReference>
<dbReference type="InterPro" id="IPR045155">
    <property type="entry name" value="Beta-lactam_cat"/>
</dbReference>
<feature type="chain" id="PRO_5040725804" evidence="1">
    <location>
        <begin position="19"/>
        <end position="377"/>
    </location>
</feature>
<keyword evidence="4" id="KW-1185">Reference proteome</keyword>
<accession>A0A9X2RDT1</accession>
<dbReference type="EMBL" id="JANCNS010000003">
    <property type="protein sequence ID" value="MCP9201460.1"/>
    <property type="molecule type" value="Genomic_DNA"/>
</dbReference>
<feature type="domain" description="Beta-lactamase class A catalytic" evidence="2">
    <location>
        <begin position="68"/>
        <end position="330"/>
    </location>
</feature>
<feature type="signal peptide" evidence="1">
    <location>
        <begin position="1"/>
        <end position="18"/>
    </location>
</feature>
<evidence type="ECO:0000256" key="1">
    <source>
        <dbReference type="SAM" id="SignalP"/>
    </source>
</evidence>
<dbReference type="RefSeq" id="WP_241552315.1">
    <property type="nucleotide sequence ID" value="NZ_JANCNS010000003.1"/>
</dbReference>
<proteinExistence type="predicted"/>
<dbReference type="Gene3D" id="3.40.710.10">
    <property type="entry name" value="DD-peptidase/beta-lactamase superfamily"/>
    <property type="match status" value="1"/>
</dbReference>
<protein>
    <submittedName>
        <fullName evidence="3">Class A beta-lactamase-related serine hydrolase</fullName>
    </submittedName>
</protein>
<dbReference type="InterPro" id="IPR012338">
    <property type="entry name" value="Beta-lactam/transpept-like"/>
</dbReference>
<dbReference type="GO" id="GO:0030655">
    <property type="term" value="P:beta-lactam antibiotic catabolic process"/>
    <property type="evidence" value="ECO:0007669"/>
    <property type="project" value="InterPro"/>
</dbReference>
<keyword evidence="1" id="KW-0732">Signal</keyword>
<dbReference type="GO" id="GO:0008800">
    <property type="term" value="F:beta-lactamase activity"/>
    <property type="evidence" value="ECO:0007669"/>
    <property type="project" value="InterPro"/>
</dbReference>
<organism evidence="3 4">
    <name type="scientific">Christiangramia oceanisediminis</name>
    <dbReference type="NCBI Taxonomy" id="2920386"/>
    <lineage>
        <taxon>Bacteria</taxon>
        <taxon>Pseudomonadati</taxon>
        <taxon>Bacteroidota</taxon>
        <taxon>Flavobacteriia</taxon>
        <taxon>Flavobacteriales</taxon>
        <taxon>Flavobacteriaceae</taxon>
        <taxon>Christiangramia</taxon>
    </lineage>
</organism>
<comment type="caution">
    <text evidence="3">The sequence shown here is derived from an EMBL/GenBank/DDBJ whole genome shotgun (WGS) entry which is preliminary data.</text>
</comment>
<sequence>MKKLALLYLLFLSFSLTAQNKLVEIIRKSDDSIVDVIMNDAAKYELQILYTSVKRNASGEPQFKEMSFRLQDSAYFYPASTVKLPLAILALEKINEMDSELSRDTPYSIEGDSISHTIADDIRQIFAVSDNDAYNRIFEFLGQDYIQSKLEEKGLEPVRISHRFAGDRSRDLVTQKISFVQEDGTFELPVTTNTEAKPLDMESIKKGKGYMANDSLHKGVFDFSLKNYFPVRTQQELMKRLFFPEVYQESERFDLKKEDVAFLKGKMATYPFKEGYDRTEFYDSYGKFFMFGDSKEPINSAVKIYNKVGYAYGTLTDNAYVYDPANGVEFFLTATLLVNENGIFNDGEYEYDQKGIPFLAEMGRQIYEYELKMKSQQ</sequence>
<gene>
    <name evidence="3" type="ORF">MKO06_16240</name>
</gene>
<dbReference type="Pfam" id="PF13354">
    <property type="entry name" value="Beta-lactamase2"/>
    <property type="match status" value="1"/>
</dbReference>
<reference evidence="3" key="1">
    <citation type="submission" date="2022-07" db="EMBL/GenBank/DDBJ databases">
        <title>Gramela sediminis sp. nov., isolated from deep-sea sediment of the Indian Ocean.</title>
        <authorList>
            <person name="Shi H."/>
        </authorList>
    </citation>
    <scope>NUCLEOTIDE SEQUENCE</scope>
    <source>
        <strain evidence="3">GC03-9</strain>
    </source>
</reference>
<name>A0A9X2RDT1_9FLAO</name>
<evidence type="ECO:0000259" key="2">
    <source>
        <dbReference type="Pfam" id="PF13354"/>
    </source>
</evidence>
<evidence type="ECO:0000313" key="3">
    <source>
        <dbReference type="EMBL" id="MCP9201460.1"/>
    </source>
</evidence>
<keyword evidence="3" id="KW-0378">Hydrolase</keyword>
<dbReference type="Proteomes" id="UP001155280">
    <property type="component" value="Unassembled WGS sequence"/>
</dbReference>
<evidence type="ECO:0000313" key="4">
    <source>
        <dbReference type="Proteomes" id="UP001155280"/>
    </source>
</evidence>